<dbReference type="AlphaFoldDB" id="A0A3N4CZU3"/>
<evidence type="ECO:0000259" key="3">
    <source>
        <dbReference type="Pfam" id="PF13579"/>
    </source>
</evidence>
<evidence type="ECO:0000313" key="4">
    <source>
        <dbReference type="EMBL" id="QUC11251.1"/>
    </source>
</evidence>
<evidence type="ECO:0000256" key="1">
    <source>
        <dbReference type="ARBA" id="ARBA00022676"/>
    </source>
</evidence>
<feature type="domain" description="Glycosyltransferase subfamily 4-like N-terminal" evidence="3">
    <location>
        <begin position="16"/>
        <end position="200"/>
    </location>
</feature>
<dbReference type="InterPro" id="IPR050194">
    <property type="entry name" value="Glycosyltransferase_grp1"/>
</dbReference>
<dbReference type="OMA" id="FECMGMG"/>
<keyword evidence="2 5" id="KW-0808">Transferase</keyword>
<dbReference type="CDD" id="cd03794">
    <property type="entry name" value="GT4_WbuB-like"/>
    <property type="match status" value="1"/>
</dbReference>
<dbReference type="Pfam" id="PF13692">
    <property type="entry name" value="Glyco_trans_1_4"/>
    <property type="match status" value="1"/>
</dbReference>
<dbReference type="GO" id="GO:0016758">
    <property type="term" value="F:hexosyltransferase activity"/>
    <property type="evidence" value="ECO:0007669"/>
    <property type="project" value="TreeGrafter"/>
</dbReference>
<dbReference type="Gene3D" id="3.40.50.2000">
    <property type="entry name" value="Glycogen Phosphorylase B"/>
    <property type="match status" value="2"/>
</dbReference>
<organism evidence="5 6">
    <name type="scientific">Arachnia propionica</name>
    <dbReference type="NCBI Taxonomy" id="1750"/>
    <lineage>
        <taxon>Bacteria</taxon>
        <taxon>Bacillati</taxon>
        <taxon>Actinomycetota</taxon>
        <taxon>Actinomycetes</taxon>
        <taxon>Propionibacteriales</taxon>
        <taxon>Propionibacteriaceae</taxon>
        <taxon>Arachnia</taxon>
    </lineage>
</organism>
<evidence type="ECO:0000313" key="6">
    <source>
        <dbReference type="Proteomes" id="UP000273044"/>
    </source>
</evidence>
<dbReference type="GeneID" id="64408372"/>
<name>A0A3N4CZU3_9ACTN</name>
<dbReference type="InterPro" id="IPR028098">
    <property type="entry name" value="Glyco_trans_4-like_N"/>
</dbReference>
<dbReference type="PANTHER" id="PTHR45947">
    <property type="entry name" value="SULFOQUINOVOSYL TRANSFERASE SQD2"/>
    <property type="match status" value="1"/>
</dbReference>
<evidence type="ECO:0000313" key="5">
    <source>
        <dbReference type="EMBL" id="VEH71646.1"/>
    </source>
</evidence>
<dbReference type="SUPFAM" id="SSF53756">
    <property type="entry name" value="UDP-Glycosyltransferase/glycogen phosphorylase"/>
    <property type="match status" value="1"/>
</dbReference>
<dbReference type="GO" id="GO:1901137">
    <property type="term" value="P:carbohydrate derivative biosynthetic process"/>
    <property type="evidence" value="ECO:0007669"/>
    <property type="project" value="UniProtKB-ARBA"/>
</dbReference>
<keyword evidence="6" id="KW-1185">Reference proteome</keyword>
<dbReference type="RefSeq" id="WP_014847982.1">
    <property type="nucleotide sequence ID" value="NZ_CAJZDL010000026.1"/>
</dbReference>
<dbReference type="EMBL" id="LR134406">
    <property type="protein sequence ID" value="VEH71646.1"/>
    <property type="molecule type" value="Genomic_DNA"/>
</dbReference>
<dbReference type="Proteomes" id="UP000273044">
    <property type="component" value="Chromosome"/>
</dbReference>
<evidence type="ECO:0000256" key="2">
    <source>
        <dbReference type="ARBA" id="ARBA00022679"/>
    </source>
</evidence>
<dbReference type="OrthoDB" id="9808602at2"/>
<dbReference type="PANTHER" id="PTHR45947:SF3">
    <property type="entry name" value="SULFOQUINOVOSYL TRANSFERASE SQD2"/>
    <property type="match status" value="1"/>
</dbReference>
<keyword evidence="1" id="KW-0328">Glycosyltransferase</keyword>
<dbReference type="Proteomes" id="UP000677180">
    <property type="component" value="Chromosome"/>
</dbReference>
<sequence length="406" mass="44227">MRILYIDHYAGSPTLGMEYRPHAMATEWAGMGAETVLLAGTHSHLRKKNFPDAKPLEPVEIDGVEFRFIRNRAYDGNGIGRVLSMADFVGRGWLAARRIAREVRPDAVIASSTYPFDTYLAQRVAKASGALLVHEIHDLWPLTPIELGGHSPKHPLMWAMAQAEKSAYRNSDAVVSILPNAEPHVRSLGIVTPVIPIPNGIESDAPHEPAPEAFASQVEDLHERGRAVIGYAGGMTNANAMDDFVSAMALIRDEPVTALLLGDGLYRTDLEKQARDSGAHVIFAGSIPKSQVHEALKLCDALYIGSKTSPLYTFGVSANKIFDYMATGVPIINAFASEHSPMVYAGSTIRARGEDPADIARAIREAVSLPAEERARLGELSVAWVREHHAMPVLARQFLDVLGGRF</sequence>
<dbReference type="Pfam" id="PF13579">
    <property type="entry name" value="Glyco_trans_4_4"/>
    <property type="match status" value="1"/>
</dbReference>
<gene>
    <name evidence="4" type="ORF">J5A53_00645</name>
    <name evidence="5" type="ORF">NCTC12967_02972</name>
</gene>
<dbReference type="EMBL" id="CP072385">
    <property type="protein sequence ID" value="QUC11251.1"/>
    <property type="molecule type" value="Genomic_DNA"/>
</dbReference>
<reference evidence="5 6" key="1">
    <citation type="submission" date="2018-12" db="EMBL/GenBank/DDBJ databases">
        <authorList>
            <consortium name="Pathogen Informatics"/>
        </authorList>
    </citation>
    <scope>NUCLEOTIDE SEQUENCE [LARGE SCALE GENOMIC DNA]</scope>
    <source>
        <strain evidence="5 6">NCTC12967</strain>
    </source>
</reference>
<reference evidence="4" key="2">
    <citation type="submission" date="2021-03" db="EMBL/GenBank/DDBJ databases">
        <title>Human Oral Microbial Genomes.</title>
        <authorList>
            <person name="Johnston C.D."/>
            <person name="Chen T."/>
            <person name="Dewhirst F.E."/>
        </authorList>
    </citation>
    <scope>NUCLEOTIDE SEQUENCE</scope>
    <source>
        <strain evidence="4">F0714</strain>
    </source>
</reference>
<proteinExistence type="predicted"/>
<protein>
    <submittedName>
        <fullName evidence="4">Glycosyltransferase family 4 protein</fullName>
    </submittedName>
    <submittedName>
        <fullName evidence="5">Putative glycosyl transferase</fullName>
    </submittedName>
</protein>
<accession>A0A3N4CZU3</accession>